<evidence type="ECO:0000256" key="1">
    <source>
        <dbReference type="ARBA" id="ARBA00023098"/>
    </source>
</evidence>
<dbReference type="SUPFAM" id="SSF52151">
    <property type="entry name" value="FabD/lysophospholipase-like"/>
    <property type="match status" value="1"/>
</dbReference>
<dbReference type="EMBL" id="MN739722">
    <property type="protein sequence ID" value="QHT23008.1"/>
    <property type="molecule type" value="Genomic_DNA"/>
</dbReference>
<dbReference type="InterPro" id="IPR002641">
    <property type="entry name" value="PNPLA_dom"/>
</dbReference>
<dbReference type="PANTHER" id="PTHR46394:SF1">
    <property type="entry name" value="PNPLA DOMAIN-CONTAINING PROTEIN"/>
    <property type="match status" value="1"/>
</dbReference>
<dbReference type="InterPro" id="IPR052580">
    <property type="entry name" value="Lipid_Hydrolase"/>
</dbReference>
<dbReference type="Pfam" id="PF01734">
    <property type="entry name" value="Patatin"/>
    <property type="match status" value="1"/>
</dbReference>
<name>A0A6C0E2M0_9ZZZZ</name>
<reference evidence="3" key="1">
    <citation type="journal article" date="2020" name="Nature">
        <title>Giant virus diversity and host interactions through global metagenomics.</title>
        <authorList>
            <person name="Schulz F."/>
            <person name="Roux S."/>
            <person name="Paez-Espino D."/>
            <person name="Jungbluth S."/>
            <person name="Walsh D.A."/>
            <person name="Denef V.J."/>
            <person name="McMahon K.D."/>
            <person name="Konstantinidis K.T."/>
            <person name="Eloe-Fadrosh E.A."/>
            <person name="Kyrpides N.C."/>
            <person name="Woyke T."/>
        </authorList>
    </citation>
    <scope>NUCLEOTIDE SEQUENCE</scope>
    <source>
        <strain evidence="3">GVMAG-M-3300023179-114</strain>
    </source>
</reference>
<dbReference type="AlphaFoldDB" id="A0A6C0E2M0"/>
<protein>
    <recommendedName>
        <fullName evidence="2">PNPLA domain-containing protein</fullName>
    </recommendedName>
</protein>
<dbReference type="PANTHER" id="PTHR46394">
    <property type="entry name" value="ANNEXIN"/>
    <property type="match status" value="1"/>
</dbReference>
<accession>A0A6C0E2M0</accession>
<proteinExistence type="predicted"/>
<dbReference type="InterPro" id="IPR016035">
    <property type="entry name" value="Acyl_Trfase/lysoPLipase"/>
</dbReference>
<organism evidence="3">
    <name type="scientific">viral metagenome</name>
    <dbReference type="NCBI Taxonomy" id="1070528"/>
    <lineage>
        <taxon>unclassified sequences</taxon>
        <taxon>metagenomes</taxon>
        <taxon>organismal metagenomes</taxon>
    </lineage>
</organism>
<dbReference type="GO" id="GO:0006629">
    <property type="term" value="P:lipid metabolic process"/>
    <property type="evidence" value="ECO:0007669"/>
    <property type="project" value="UniProtKB-KW"/>
</dbReference>
<dbReference type="Gene3D" id="3.40.1090.10">
    <property type="entry name" value="Cytosolic phospholipase A2 catalytic domain"/>
    <property type="match status" value="1"/>
</dbReference>
<evidence type="ECO:0000313" key="3">
    <source>
        <dbReference type="EMBL" id="QHT23008.1"/>
    </source>
</evidence>
<evidence type="ECO:0000259" key="2">
    <source>
        <dbReference type="PROSITE" id="PS51635"/>
    </source>
</evidence>
<sequence>MPIKHLVISGGGTIGFQFLGILEELNNRNFWKLEDIESIYATSVGSFLATIVCLNYDWETVNNYIINRPWHDIFKLSGKQIIEAYYNKGLYDNKIIETALKPLLEAKDLSLKITLKEFYEYSKIDLHIFTFELNTFKTVNLSHDLNPDMLLVDAISRSCAIPGVFMPICVENECFIDGGVMANYPLSFCLQDHPVKEEILGLNYTICKSDPKSEHMENNEHATRNANIITKDSSILDFILRFSMNAMNFITNSIPSEPIPHEIVCKIEESPMFLKESIYSSEKRKVLIETGIHLLEKGGPQKWLKTDDKTLTSLESTFPKG</sequence>
<keyword evidence="1" id="KW-0443">Lipid metabolism</keyword>
<dbReference type="PROSITE" id="PS51635">
    <property type="entry name" value="PNPLA"/>
    <property type="match status" value="1"/>
</dbReference>
<feature type="domain" description="PNPLA" evidence="2">
    <location>
        <begin position="6"/>
        <end position="190"/>
    </location>
</feature>